<protein>
    <submittedName>
        <fullName evidence="2">Uncharacterized protein</fullName>
    </submittedName>
</protein>
<reference evidence="2" key="1">
    <citation type="submission" date="2023-04" db="EMBL/GenBank/DDBJ databases">
        <authorList>
            <consortium name="ELIXIR-Norway"/>
        </authorList>
    </citation>
    <scope>NUCLEOTIDE SEQUENCE [LARGE SCALE GENOMIC DNA]</scope>
</reference>
<feature type="compositionally biased region" description="Polar residues" evidence="1">
    <location>
        <begin position="175"/>
        <end position="191"/>
    </location>
</feature>
<sequence length="201" mass="21639">MRRPKPSEDADSLCPAILKHPRLPLLHPCSAPEMKTPTLTERGPPCSTLLDPLHPTCPMVGLSLCPPLCPDRPWGNAASPCWLRSAAGPRSPALLSLRIASPPPCHTAGRVHTGPFWSHCRGSIQLREGRSPVWGPQQATQVRPLGWEDPLEEGRATLSSALAWSIPWTEEPGGLQSTGSQSRTRLSQSAGAASLHRSDIL</sequence>
<evidence type="ECO:0000256" key="1">
    <source>
        <dbReference type="SAM" id="MobiDB-lite"/>
    </source>
</evidence>
<evidence type="ECO:0000313" key="2">
    <source>
        <dbReference type="EMBL" id="CAI9167383.1"/>
    </source>
</evidence>
<dbReference type="EMBL" id="OX459962">
    <property type="protein sequence ID" value="CAI9167383.1"/>
    <property type="molecule type" value="Genomic_DNA"/>
</dbReference>
<proteinExistence type="predicted"/>
<gene>
    <name evidence="2" type="ORF">MRATA1EN1_LOCUS16345</name>
</gene>
<organism evidence="2 3">
    <name type="scientific">Rangifer tarandus platyrhynchus</name>
    <name type="common">Svalbard reindeer</name>
    <dbReference type="NCBI Taxonomy" id="3082113"/>
    <lineage>
        <taxon>Eukaryota</taxon>
        <taxon>Metazoa</taxon>
        <taxon>Chordata</taxon>
        <taxon>Craniata</taxon>
        <taxon>Vertebrata</taxon>
        <taxon>Euteleostomi</taxon>
        <taxon>Mammalia</taxon>
        <taxon>Eutheria</taxon>
        <taxon>Laurasiatheria</taxon>
        <taxon>Artiodactyla</taxon>
        <taxon>Ruminantia</taxon>
        <taxon>Pecora</taxon>
        <taxon>Cervidae</taxon>
        <taxon>Odocoileinae</taxon>
        <taxon>Rangifer</taxon>
    </lineage>
</organism>
<name>A0ABN8Z1A0_RANTA</name>
<evidence type="ECO:0000313" key="3">
    <source>
        <dbReference type="Proteomes" id="UP001176941"/>
    </source>
</evidence>
<dbReference type="Proteomes" id="UP001176941">
    <property type="component" value="Chromosome 26"/>
</dbReference>
<accession>A0ABN8Z1A0</accession>
<keyword evidence="3" id="KW-1185">Reference proteome</keyword>
<feature type="region of interest" description="Disordered" evidence="1">
    <location>
        <begin position="169"/>
        <end position="201"/>
    </location>
</feature>